<dbReference type="RefSeq" id="XP_040643035.1">
    <property type="nucleotide sequence ID" value="XM_040787307.1"/>
</dbReference>
<gene>
    <name evidence="2" type="ORF">EURHEDRAFT_534642</name>
</gene>
<evidence type="ECO:0000313" key="3">
    <source>
        <dbReference type="Proteomes" id="UP000019804"/>
    </source>
</evidence>
<accession>A0A017SQU6</accession>
<keyword evidence="3" id="KW-1185">Reference proteome</keyword>
<organism evidence="2 3">
    <name type="scientific">Aspergillus ruber (strain CBS 135680)</name>
    <dbReference type="NCBI Taxonomy" id="1388766"/>
    <lineage>
        <taxon>Eukaryota</taxon>
        <taxon>Fungi</taxon>
        <taxon>Dikarya</taxon>
        <taxon>Ascomycota</taxon>
        <taxon>Pezizomycotina</taxon>
        <taxon>Eurotiomycetes</taxon>
        <taxon>Eurotiomycetidae</taxon>
        <taxon>Eurotiales</taxon>
        <taxon>Aspergillaceae</taxon>
        <taxon>Aspergillus</taxon>
        <taxon>Aspergillus subgen. Aspergillus</taxon>
    </lineage>
</organism>
<evidence type="ECO:0000313" key="2">
    <source>
        <dbReference type="EMBL" id="EYE99347.1"/>
    </source>
</evidence>
<dbReference type="AlphaFoldDB" id="A0A017SQU6"/>
<dbReference type="Proteomes" id="UP000019804">
    <property type="component" value="Unassembled WGS sequence"/>
</dbReference>
<dbReference type="HOGENOM" id="CLU_1749231_0_0_1"/>
<reference evidence="3" key="1">
    <citation type="journal article" date="2014" name="Nat. Commun.">
        <title>Genomic adaptations of the halophilic Dead Sea filamentous fungus Eurotium rubrum.</title>
        <authorList>
            <person name="Kis-Papo T."/>
            <person name="Weig A.R."/>
            <person name="Riley R."/>
            <person name="Persoh D."/>
            <person name="Salamov A."/>
            <person name="Sun H."/>
            <person name="Lipzen A."/>
            <person name="Wasser S.P."/>
            <person name="Rambold G."/>
            <person name="Grigoriev I.V."/>
            <person name="Nevo E."/>
        </authorList>
    </citation>
    <scope>NUCLEOTIDE SEQUENCE [LARGE SCALE GENOMIC DNA]</scope>
    <source>
        <strain evidence="3">CBS 135680</strain>
    </source>
</reference>
<sequence length="149" mass="16171">MTNLPAMGIAILALGVALLPHRATPNATLDMNLQGSDQASLDTKIRAFLAPSSSTKEFGSLTALDEIKGSSMSDLAELLPMLKSKTAKNGNQLPKLSIITNQYSSVSTAGNFNRYHRFIMICRAYYGSRPSTNTLRMECIEAKESIERG</sequence>
<keyword evidence="1" id="KW-0732">Signal</keyword>
<protein>
    <submittedName>
        <fullName evidence="2">Uncharacterized protein</fullName>
    </submittedName>
</protein>
<name>A0A017SQU6_ASPRC</name>
<dbReference type="EMBL" id="KK088411">
    <property type="protein sequence ID" value="EYE99347.1"/>
    <property type="molecule type" value="Genomic_DNA"/>
</dbReference>
<evidence type="ECO:0000256" key="1">
    <source>
        <dbReference type="SAM" id="SignalP"/>
    </source>
</evidence>
<feature type="chain" id="PRO_5001499776" evidence="1">
    <location>
        <begin position="24"/>
        <end position="149"/>
    </location>
</feature>
<dbReference type="GeneID" id="63702431"/>
<proteinExistence type="predicted"/>
<feature type="signal peptide" evidence="1">
    <location>
        <begin position="1"/>
        <end position="23"/>
    </location>
</feature>